<evidence type="ECO:0000313" key="2">
    <source>
        <dbReference type="EMBL" id="GAA4078659.1"/>
    </source>
</evidence>
<name>A0ABP7W0Y1_9ACTN</name>
<evidence type="ECO:0000256" key="1">
    <source>
        <dbReference type="SAM" id="MobiDB-lite"/>
    </source>
</evidence>
<sequence length="69" mass="6991">MNGGGGGGGGARSGARHLHGTRHLHGSRAKAVTEGSVPSLTDPELGALLRDYDTGRAKTRVRLTEGAGQ</sequence>
<organism evidence="2 3">
    <name type="scientific">Streptomyces shaanxiensis</name>
    <dbReference type="NCBI Taxonomy" id="653357"/>
    <lineage>
        <taxon>Bacteria</taxon>
        <taxon>Bacillati</taxon>
        <taxon>Actinomycetota</taxon>
        <taxon>Actinomycetes</taxon>
        <taxon>Kitasatosporales</taxon>
        <taxon>Streptomycetaceae</taxon>
        <taxon>Streptomyces</taxon>
    </lineage>
</organism>
<reference evidence="3" key="1">
    <citation type="journal article" date="2019" name="Int. J. Syst. Evol. Microbiol.">
        <title>The Global Catalogue of Microorganisms (GCM) 10K type strain sequencing project: providing services to taxonomists for standard genome sequencing and annotation.</title>
        <authorList>
            <consortium name="The Broad Institute Genomics Platform"/>
            <consortium name="The Broad Institute Genome Sequencing Center for Infectious Disease"/>
            <person name="Wu L."/>
            <person name="Ma J."/>
        </authorList>
    </citation>
    <scope>NUCLEOTIDE SEQUENCE [LARGE SCALE GENOMIC DNA]</scope>
    <source>
        <strain evidence="3">JCM 16925</strain>
    </source>
</reference>
<feature type="compositionally biased region" description="Basic residues" evidence="1">
    <location>
        <begin position="14"/>
        <end position="28"/>
    </location>
</feature>
<feature type="region of interest" description="Disordered" evidence="1">
    <location>
        <begin position="1"/>
        <end position="44"/>
    </location>
</feature>
<comment type="caution">
    <text evidence="2">The sequence shown here is derived from an EMBL/GenBank/DDBJ whole genome shotgun (WGS) entry which is preliminary data.</text>
</comment>
<dbReference type="EMBL" id="BAAAZY010000022">
    <property type="protein sequence ID" value="GAA4078659.1"/>
    <property type="molecule type" value="Genomic_DNA"/>
</dbReference>
<proteinExistence type="predicted"/>
<protein>
    <submittedName>
        <fullName evidence="2">Uncharacterized protein</fullName>
    </submittedName>
</protein>
<keyword evidence="3" id="KW-1185">Reference proteome</keyword>
<feature type="compositionally biased region" description="Gly residues" evidence="1">
    <location>
        <begin position="1"/>
        <end position="12"/>
    </location>
</feature>
<accession>A0ABP7W0Y1</accession>
<dbReference type="Proteomes" id="UP001499984">
    <property type="component" value="Unassembled WGS sequence"/>
</dbReference>
<evidence type="ECO:0000313" key="3">
    <source>
        <dbReference type="Proteomes" id="UP001499984"/>
    </source>
</evidence>
<gene>
    <name evidence="2" type="ORF">GCM10022233_67620</name>
</gene>